<evidence type="ECO:0000259" key="6">
    <source>
        <dbReference type="PROSITE" id="PS51332"/>
    </source>
</evidence>
<dbReference type="EMBL" id="SUMG01000039">
    <property type="protein sequence ID" value="NBG89653.1"/>
    <property type="molecule type" value="Genomic_DNA"/>
</dbReference>
<dbReference type="InterPro" id="IPR025288">
    <property type="entry name" value="DUF4080"/>
</dbReference>
<dbReference type="GO" id="GO:0031419">
    <property type="term" value="F:cobalamin binding"/>
    <property type="evidence" value="ECO:0007669"/>
    <property type="project" value="InterPro"/>
</dbReference>
<gene>
    <name evidence="8" type="ORF">ISALK_14300</name>
</gene>
<sequence>MKIMLTGINSKYIHTNLAIRYLYQNLLKLNEEVLIREYTINQHMEELLKAIYEEQPDVIAISCYIWNISLVHRLGRELKKVLPETWIILGGPEVEFGTRKIMEQEDYIDMVIKGAGEITLYELLRRLRENDSYHDMKNIAFRVRGKVIENTEQSTHTFNSYAPFPYEGLLVDPNKIYYYESSRGCPYNCEYCLSSSITGVSFLPMEKVQRELDFFLSNKVKQVKFVDRTFNANKAHALGVMEYILENHNNHTNFHFEITAELIDDDFITFLKKVPKGLFQFEVGVQSTNPETLSAINRRMNFESIKESLEALVKLKNIHIHLDLIAGLPFEDYFTFRNSFNEVFSLGAEKLQLGFLKLLKGSELRKKAQEYGYVYTDGPPYEVLENQWIDFTEILKLKDVENLLEKYWNDHRFPKTLNYVIQYRYKANAFKFFEDFSRYWKEKHLYEQSQGKEFLYEIFLDFCQDQNFQEINFIQNLLRFDYLKQNKKRKTPKFLEVKSSKEKEQVWSKEEAHEFLQRPENRKRYLLHTEEISAKKLIKKVHFEVFEFPILSDAEYELMNLNQCKDSVILFDYEHDRAHLVK</sequence>
<comment type="caution">
    <text evidence="8">The sequence shown here is derived from an EMBL/GenBank/DDBJ whole genome shotgun (WGS) entry which is preliminary data.</text>
</comment>
<reference evidence="8 9" key="1">
    <citation type="submission" date="2019-04" db="EMBL/GenBank/DDBJ databases">
        <title>Isachenkonia alkalipeptolytica gen. nov. sp. nov. a new anaerobic, alkiliphilic organothrophic bacterium capable to reduce synthesized ferrihydrite isolated from a soda lake.</title>
        <authorList>
            <person name="Toshchakov S.V."/>
            <person name="Zavarzina D.G."/>
            <person name="Zhilina T.N."/>
            <person name="Kostrikina N.A."/>
            <person name="Kublanov I.V."/>
        </authorList>
    </citation>
    <scope>NUCLEOTIDE SEQUENCE [LARGE SCALE GENOMIC DNA]</scope>
    <source>
        <strain evidence="8 9">Z-1701</strain>
    </source>
</reference>
<dbReference type="InterPro" id="IPR006638">
    <property type="entry name" value="Elp3/MiaA/NifB-like_rSAM"/>
</dbReference>
<dbReference type="CDD" id="cd02068">
    <property type="entry name" value="radical_SAM_B12_BD"/>
    <property type="match status" value="1"/>
</dbReference>
<evidence type="ECO:0000256" key="2">
    <source>
        <dbReference type="ARBA" id="ARBA00022691"/>
    </source>
</evidence>
<evidence type="ECO:0000313" key="8">
    <source>
        <dbReference type="EMBL" id="NBG89653.1"/>
    </source>
</evidence>
<dbReference type="SMART" id="SM00729">
    <property type="entry name" value="Elp3"/>
    <property type="match status" value="1"/>
</dbReference>
<dbReference type="PANTHER" id="PTHR43409">
    <property type="entry name" value="ANAEROBIC MAGNESIUM-PROTOPORPHYRIN IX MONOMETHYL ESTER CYCLASE-RELATED"/>
    <property type="match status" value="1"/>
</dbReference>
<evidence type="ECO:0000259" key="7">
    <source>
        <dbReference type="PROSITE" id="PS51918"/>
    </source>
</evidence>
<evidence type="ECO:0000313" key="9">
    <source>
        <dbReference type="Proteomes" id="UP000449710"/>
    </source>
</evidence>
<dbReference type="InterPro" id="IPR007197">
    <property type="entry name" value="rSAM"/>
</dbReference>
<dbReference type="GO" id="GO:0046872">
    <property type="term" value="F:metal ion binding"/>
    <property type="evidence" value="ECO:0007669"/>
    <property type="project" value="UniProtKB-KW"/>
</dbReference>
<organism evidence="8 9">
    <name type="scientific">Isachenkonia alkalipeptolytica</name>
    <dbReference type="NCBI Taxonomy" id="2565777"/>
    <lineage>
        <taxon>Bacteria</taxon>
        <taxon>Bacillati</taxon>
        <taxon>Bacillota</taxon>
        <taxon>Clostridia</taxon>
        <taxon>Eubacteriales</taxon>
        <taxon>Clostridiaceae</taxon>
        <taxon>Isachenkonia</taxon>
    </lineage>
</organism>
<dbReference type="PROSITE" id="PS51918">
    <property type="entry name" value="RADICAL_SAM"/>
    <property type="match status" value="1"/>
</dbReference>
<dbReference type="Proteomes" id="UP000449710">
    <property type="component" value="Unassembled WGS sequence"/>
</dbReference>
<keyword evidence="3" id="KW-0479">Metal-binding</keyword>
<name>A0AA44BF54_9CLOT</name>
<protein>
    <submittedName>
        <fullName evidence="8">DUF4080 domain-containing protein</fullName>
    </submittedName>
</protein>
<feature type="domain" description="Radical SAM core" evidence="7">
    <location>
        <begin position="171"/>
        <end position="401"/>
    </location>
</feature>
<evidence type="ECO:0000256" key="1">
    <source>
        <dbReference type="ARBA" id="ARBA00001966"/>
    </source>
</evidence>
<evidence type="ECO:0000256" key="3">
    <source>
        <dbReference type="ARBA" id="ARBA00022723"/>
    </source>
</evidence>
<dbReference type="SFLD" id="SFLDS00029">
    <property type="entry name" value="Radical_SAM"/>
    <property type="match status" value="1"/>
</dbReference>
<keyword evidence="9" id="KW-1185">Reference proteome</keyword>
<feature type="domain" description="B12-binding" evidence="6">
    <location>
        <begin position="1"/>
        <end position="134"/>
    </location>
</feature>
<dbReference type="SFLD" id="SFLDG01082">
    <property type="entry name" value="B12-binding_domain_containing"/>
    <property type="match status" value="1"/>
</dbReference>
<dbReference type="CDD" id="cd01335">
    <property type="entry name" value="Radical_SAM"/>
    <property type="match status" value="1"/>
</dbReference>
<proteinExistence type="predicted"/>
<dbReference type="SUPFAM" id="SSF52242">
    <property type="entry name" value="Cobalamin (vitamin B12)-binding domain"/>
    <property type="match status" value="1"/>
</dbReference>
<dbReference type="SUPFAM" id="SSF102114">
    <property type="entry name" value="Radical SAM enzymes"/>
    <property type="match status" value="1"/>
</dbReference>
<dbReference type="InterPro" id="IPR051198">
    <property type="entry name" value="BchE-like"/>
</dbReference>
<dbReference type="SFLD" id="SFLDG01123">
    <property type="entry name" value="methyltransferase_(Class_B)"/>
    <property type="match status" value="1"/>
</dbReference>
<dbReference type="GO" id="GO:0005829">
    <property type="term" value="C:cytosol"/>
    <property type="evidence" value="ECO:0007669"/>
    <property type="project" value="TreeGrafter"/>
</dbReference>
<dbReference type="InterPro" id="IPR034466">
    <property type="entry name" value="Methyltransferase_Class_B"/>
</dbReference>
<dbReference type="InterPro" id="IPR023404">
    <property type="entry name" value="rSAM_horseshoe"/>
</dbReference>
<dbReference type="PANTHER" id="PTHR43409:SF16">
    <property type="entry name" value="SLR0320 PROTEIN"/>
    <property type="match status" value="1"/>
</dbReference>
<accession>A0AA44BF54</accession>
<dbReference type="Gene3D" id="3.40.50.280">
    <property type="entry name" value="Cobalamin-binding domain"/>
    <property type="match status" value="1"/>
</dbReference>
<dbReference type="InterPro" id="IPR036724">
    <property type="entry name" value="Cobalamin-bd_sf"/>
</dbReference>
<keyword evidence="4" id="KW-0408">Iron</keyword>
<dbReference type="Pfam" id="PF04055">
    <property type="entry name" value="Radical_SAM"/>
    <property type="match status" value="1"/>
</dbReference>
<dbReference type="InterPro" id="IPR058240">
    <property type="entry name" value="rSAM_sf"/>
</dbReference>
<keyword evidence="5" id="KW-0411">Iron-sulfur</keyword>
<dbReference type="Pfam" id="PF13311">
    <property type="entry name" value="DUF4080"/>
    <property type="match status" value="1"/>
</dbReference>
<dbReference type="RefSeq" id="WP_160723535.1">
    <property type="nucleotide sequence ID" value="NZ_SUMG01000039.1"/>
</dbReference>
<dbReference type="PROSITE" id="PS51332">
    <property type="entry name" value="B12_BINDING"/>
    <property type="match status" value="1"/>
</dbReference>
<dbReference type="Pfam" id="PF02310">
    <property type="entry name" value="B12-binding"/>
    <property type="match status" value="1"/>
</dbReference>
<dbReference type="AlphaFoldDB" id="A0AA44BF54"/>
<comment type="cofactor">
    <cofactor evidence="1">
        <name>[4Fe-4S] cluster</name>
        <dbReference type="ChEBI" id="CHEBI:49883"/>
    </cofactor>
</comment>
<evidence type="ECO:0000256" key="4">
    <source>
        <dbReference type="ARBA" id="ARBA00023004"/>
    </source>
</evidence>
<evidence type="ECO:0000256" key="5">
    <source>
        <dbReference type="ARBA" id="ARBA00023014"/>
    </source>
</evidence>
<dbReference type="Gene3D" id="3.80.30.20">
    <property type="entry name" value="tm_1862 like domain"/>
    <property type="match status" value="1"/>
</dbReference>
<keyword evidence="2" id="KW-0949">S-adenosyl-L-methionine</keyword>
<dbReference type="GO" id="GO:0051539">
    <property type="term" value="F:4 iron, 4 sulfur cluster binding"/>
    <property type="evidence" value="ECO:0007669"/>
    <property type="project" value="UniProtKB-KW"/>
</dbReference>
<dbReference type="InterPro" id="IPR006158">
    <property type="entry name" value="Cobalamin-bd"/>
</dbReference>
<dbReference type="GO" id="GO:0003824">
    <property type="term" value="F:catalytic activity"/>
    <property type="evidence" value="ECO:0007669"/>
    <property type="project" value="InterPro"/>
</dbReference>